<dbReference type="EMBL" id="BARV01005476">
    <property type="protein sequence ID" value="GAI15409.1"/>
    <property type="molecule type" value="Genomic_DNA"/>
</dbReference>
<dbReference type="Gene3D" id="3.40.50.10490">
    <property type="entry name" value="Glucose-6-phosphate isomerase like protein, domain 1"/>
    <property type="match status" value="1"/>
</dbReference>
<name>X1N9U7_9ZZZZ</name>
<feature type="transmembrane region" description="Helical" evidence="1">
    <location>
        <begin position="32"/>
        <end position="50"/>
    </location>
</feature>
<evidence type="ECO:0000313" key="2">
    <source>
        <dbReference type="EMBL" id="GAI15409.1"/>
    </source>
</evidence>
<dbReference type="AlphaFoldDB" id="X1N9U7"/>
<sequence>MKKIIYSMPDQILDAITLIPEISLKKKEFNKVLICGMGGSGISGEILKAIYPTIQIISNKDYSVPEYIDIHTLAILVSYSGVFLIKFLPSFL</sequence>
<dbReference type="GO" id="GO:1901135">
    <property type="term" value="P:carbohydrate derivative metabolic process"/>
    <property type="evidence" value="ECO:0007669"/>
    <property type="project" value="InterPro"/>
</dbReference>
<feature type="transmembrane region" description="Helical" evidence="1">
    <location>
        <begin position="70"/>
        <end position="88"/>
    </location>
</feature>
<comment type="caution">
    <text evidence="2">The sequence shown here is derived from an EMBL/GenBank/DDBJ whole genome shotgun (WGS) entry which is preliminary data.</text>
</comment>
<dbReference type="SUPFAM" id="SSF53697">
    <property type="entry name" value="SIS domain"/>
    <property type="match status" value="1"/>
</dbReference>
<accession>X1N9U7</accession>
<keyword evidence="1" id="KW-0472">Membrane</keyword>
<organism evidence="2">
    <name type="scientific">marine sediment metagenome</name>
    <dbReference type="NCBI Taxonomy" id="412755"/>
    <lineage>
        <taxon>unclassified sequences</taxon>
        <taxon>metagenomes</taxon>
        <taxon>ecological metagenomes</taxon>
    </lineage>
</organism>
<dbReference type="InterPro" id="IPR046348">
    <property type="entry name" value="SIS_dom_sf"/>
</dbReference>
<proteinExistence type="predicted"/>
<evidence type="ECO:0000256" key="1">
    <source>
        <dbReference type="SAM" id="Phobius"/>
    </source>
</evidence>
<evidence type="ECO:0008006" key="3">
    <source>
        <dbReference type="Google" id="ProtNLM"/>
    </source>
</evidence>
<keyword evidence="1" id="KW-1133">Transmembrane helix</keyword>
<dbReference type="GO" id="GO:0097367">
    <property type="term" value="F:carbohydrate derivative binding"/>
    <property type="evidence" value="ECO:0007669"/>
    <property type="project" value="InterPro"/>
</dbReference>
<gene>
    <name evidence="2" type="ORF">S06H3_11354</name>
</gene>
<reference evidence="2" key="1">
    <citation type="journal article" date="2014" name="Front. Microbiol.">
        <title>High frequency of phylogenetically diverse reductive dehalogenase-homologous genes in deep subseafloor sedimentary metagenomes.</title>
        <authorList>
            <person name="Kawai M."/>
            <person name="Futagami T."/>
            <person name="Toyoda A."/>
            <person name="Takaki Y."/>
            <person name="Nishi S."/>
            <person name="Hori S."/>
            <person name="Arai W."/>
            <person name="Tsubouchi T."/>
            <person name="Morono Y."/>
            <person name="Uchiyama I."/>
            <person name="Ito T."/>
            <person name="Fujiyama A."/>
            <person name="Inagaki F."/>
            <person name="Takami H."/>
        </authorList>
    </citation>
    <scope>NUCLEOTIDE SEQUENCE</scope>
    <source>
        <strain evidence="2">Expedition CK06-06</strain>
    </source>
</reference>
<keyword evidence="1" id="KW-0812">Transmembrane</keyword>
<protein>
    <recommendedName>
        <fullName evidence="3">SIS domain-containing protein</fullName>
    </recommendedName>
</protein>